<proteinExistence type="predicted"/>
<keyword evidence="2" id="KW-1185">Reference proteome</keyword>
<comment type="caution">
    <text evidence="1">The sequence shown here is derived from an EMBL/GenBank/DDBJ whole genome shotgun (WGS) entry which is preliminary data.</text>
</comment>
<evidence type="ECO:0000313" key="1">
    <source>
        <dbReference type="EMBL" id="GAA0916536.1"/>
    </source>
</evidence>
<sequence length="75" mass="7918">MQGGLGDTGPPVEFREAQRFITGLVGVQERHGLPEDRLRHGHVTPQRAGLLTLTLLTGPLKPSALRGEAAVGADP</sequence>
<organism evidence="1 2">
    <name type="scientific">Streptomyces rhizosphaericus</name>
    <dbReference type="NCBI Taxonomy" id="114699"/>
    <lineage>
        <taxon>Bacteria</taxon>
        <taxon>Bacillati</taxon>
        <taxon>Actinomycetota</taxon>
        <taxon>Actinomycetes</taxon>
        <taxon>Kitasatosporales</taxon>
        <taxon>Streptomycetaceae</taxon>
        <taxon>Streptomyces</taxon>
        <taxon>Streptomyces violaceusniger group</taxon>
    </lineage>
</organism>
<dbReference type="Proteomes" id="UP001500418">
    <property type="component" value="Unassembled WGS sequence"/>
</dbReference>
<evidence type="ECO:0000313" key="2">
    <source>
        <dbReference type="Proteomes" id="UP001500418"/>
    </source>
</evidence>
<reference evidence="1 2" key="1">
    <citation type="journal article" date="2019" name="Int. J. Syst. Evol. Microbiol.">
        <title>The Global Catalogue of Microorganisms (GCM) 10K type strain sequencing project: providing services to taxonomists for standard genome sequencing and annotation.</title>
        <authorList>
            <consortium name="The Broad Institute Genomics Platform"/>
            <consortium name="The Broad Institute Genome Sequencing Center for Infectious Disease"/>
            <person name="Wu L."/>
            <person name="Ma J."/>
        </authorList>
    </citation>
    <scope>NUCLEOTIDE SEQUENCE [LARGE SCALE GENOMIC DNA]</scope>
    <source>
        <strain evidence="1 2">JCM 11444</strain>
    </source>
</reference>
<accession>A0ABN1NTF0</accession>
<protein>
    <submittedName>
        <fullName evidence="1">Uncharacterized protein</fullName>
    </submittedName>
</protein>
<dbReference type="EMBL" id="BAAAID010000002">
    <property type="protein sequence ID" value="GAA0916536.1"/>
    <property type="molecule type" value="Genomic_DNA"/>
</dbReference>
<gene>
    <name evidence="1" type="ORF">GCM10009575_005150</name>
</gene>
<name>A0ABN1NTF0_9ACTN</name>